<evidence type="ECO:0000313" key="3">
    <source>
        <dbReference type="EMBL" id="CAK0816825.1"/>
    </source>
</evidence>
<accession>A0ABN9RCW2</accession>
<name>A0ABN9RCW2_9DINO</name>
<feature type="region of interest" description="Disordered" evidence="1">
    <location>
        <begin position="1"/>
        <end position="36"/>
    </location>
</feature>
<organism evidence="3 4">
    <name type="scientific">Prorocentrum cordatum</name>
    <dbReference type="NCBI Taxonomy" id="2364126"/>
    <lineage>
        <taxon>Eukaryota</taxon>
        <taxon>Sar</taxon>
        <taxon>Alveolata</taxon>
        <taxon>Dinophyceae</taxon>
        <taxon>Prorocentrales</taxon>
        <taxon>Prorocentraceae</taxon>
        <taxon>Prorocentrum</taxon>
    </lineage>
</organism>
<keyword evidence="2" id="KW-0812">Transmembrane</keyword>
<evidence type="ECO:0000313" key="4">
    <source>
        <dbReference type="Proteomes" id="UP001189429"/>
    </source>
</evidence>
<dbReference type="Proteomes" id="UP001189429">
    <property type="component" value="Unassembled WGS sequence"/>
</dbReference>
<reference evidence="3" key="1">
    <citation type="submission" date="2023-10" db="EMBL/GenBank/DDBJ databases">
        <authorList>
            <person name="Chen Y."/>
            <person name="Shah S."/>
            <person name="Dougan E. K."/>
            <person name="Thang M."/>
            <person name="Chan C."/>
        </authorList>
    </citation>
    <scope>NUCLEOTIDE SEQUENCE [LARGE SCALE GENOMIC DNA]</scope>
</reference>
<comment type="caution">
    <text evidence="3">The sequence shown here is derived from an EMBL/GenBank/DDBJ whole genome shotgun (WGS) entry which is preliminary data.</text>
</comment>
<feature type="non-terminal residue" evidence="3">
    <location>
        <position position="1"/>
    </location>
</feature>
<dbReference type="EMBL" id="CAUYUJ010006280">
    <property type="protein sequence ID" value="CAK0816825.1"/>
    <property type="molecule type" value="Genomic_DNA"/>
</dbReference>
<feature type="transmembrane region" description="Helical" evidence="2">
    <location>
        <begin position="105"/>
        <end position="125"/>
    </location>
</feature>
<gene>
    <name evidence="3" type="ORF">PCOR1329_LOCUS19613</name>
</gene>
<feature type="compositionally biased region" description="Low complexity" evidence="1">
    <location>
        <begin position="227"/>
        <end position="245"/>
    </location>
</feature>
<sequence>GAFASVPSFTLPRGASFSSQSPHPGGPLSRTPSFQAPPALQTIRSFNLLGPPEPGQPLQPQRQDFHAVRQRLNALASARGGKLHVGDPYAHVGKPARGLCGMGPAMVIGVAIFSVTAVVVAIAVARTRPFGRGSPALGSVAEAAAAVGTTPAPGDALVSTGLRTSTTSHSAAGLAVAPANCTGNTSEMTLGLLLECCRDTDVACPEEAVGPEASSTTTVTVTDGTSAVTTPTAATQNSSSASSPAIGNRSATVTAYTQLAKGQICLDFQTYTKIRGCDGWGHIDLDTCKAYCTENRWPARCVSDWDTTVACSHVIWEPNNDHPPGWCQLASSCDLAPGSSGAQVLAREDFPAAAAAAAGAVTNTSKAVTSLPSVLCYGVYRSASDEEGLLVAQSDMGVGIFSCDGTMVFSDKKVALASGIVPIIIAKNLTAPEGTVEHILNTEIFMNAWELIRTQGNYKQFDWVVKADPDCVFVFSRLQDHLSTIPADGNQYIVNCKVSFGFFGSFEVVSRGALDLYYAGAKRCRDELDWASEGEDLYMKDCFDLLGAEAFEDFGMLADGYCLEPPSPCLSGKVAFHAMKTVGQYFQCLEEAERPTSSSETHES</sequence>
<evidence type="ECO:0000256" key="1">
    <source>
        <dbReference type="SAM" id="MobiDB-lite"/>
    </source>
</evidence>
<keyword evidence="4" id="KW-1185">Reference proteome</keyword>
<protein>
    <recommendedName>
        <fullName evidence="5">Hexosyltransferase</fullName>
    </recommendedName>
</protein>
<keyword evidence="2" id="KW-0472">Membrane</keyword>
<feature type="region of interest" description="Disordered" evidence="1">
    <location>
        <begin position="227"/>
        <end position="246"/>
    </location>
</feature>
<proteinExistence type="predicted"/>
<keyword evidence="2" id="KW-1133">Transmembrane helix</keyword>
<evidence type="ECO:0008006" key="5">
    <source>
        <dbReference type="Google" id="ProtNLM"/>
    </source>
</evidence>
<evidence type="ECO:0000256" key="2">
    <source>
        <dbReference type="SAM" id="Phobius"/>
    </source>
</evidence>